<dbReference type="EMBL" id="OW240916">
    <property type="protein sequence ID" value="CAH2296866.1"/>
    <property type="molecule type" value="Genomic_DNA"/>
</dbReference>
<dbReference type="PROSITE" id="PS51340">
    <property type="entry name" value="MOSC"/>
    <property type="match status" value="1"/>
</dbReference>
<name>A0AAD1SEL0_PELCU</name>
<dbReference type="InterPro" id="IPR005303">
    <property type="entry name" value="MOCOS_middle"/>
</dbReference>
<dbReference type="GO" id="GO:0030170">
    <property type="term" value="F:pyridoxal phosphate binding"/>
    <property type="evidence" value="ECO:0007669"/>
    <property type="project" value="InterPro"/>
</dbReference>
<dbReference type="SUPFAM" id="SSF50800">
    <property type="entry name" value="PK beta-barrel domain-like"/>
    <property type="match status" value="1"/>
</dbReference>
<sequence>MSTSLLSYASNITAAIQSAVQAFPRQRLPLLCAAGVGLTAIASWMWWRRRRGEELELKQVGIVSQLLIYPIKSCRPVSVQEADCMELGLYKGDLRDRHWLVVTEDGHMVTGRQEPRMVLISVSVRGDSLCLKGEGMDELLVPMSLPKSNKVRDCRVFGSDVQGRDCGEEASHWFTSYFQSSQPYYLVHFEADIMRPRKSKEKEKLFRETDVIAYPDASPIMLLSETSLEDLNSRLAEPVSLGNFRPCIVVSGCEAFAEDAWNDVKVGKCQLKRIMACGRCILTTVNPETGVLTRKEPLDTLRTYRNSDSSLSYLYKTAPLFGQYYGVEQTGKLRVGDPVYQVINRN</sequence>
<organism evidence="3 4">
    <name type="scientific">Pelobates cultripes</name>
    <name type="common">Western spadefoot toad</name>
    <dbReference type="NCBI Taxonomy" id="61616"/>
    <lineage>
        <taxon>Eukaryota</taxon>
        <taxon>Metazoa</taxon>
        <taxon>Chordata</taxon>
        <taxon>Craniata</taxon>
        <taxon>Vertebrata</taxon>
        <taxon>Euteleostomi</taxon>
        <taxon>Amphibia</taxon>
        <taxon>Batrachia</taxon>
        <taxon>Anura</taxon>
        <taxon>Pelobatoidea</taxon>
        <taxon>Pelobatidae</taxon>
        <taxon>Pelobates</taxon>
    </lineage>
</organism>
<evidence type="ECO:0000256" key="1">
    <source>
        <dbReference type="SAM" id="Phobius"/>
    </source>
</evidence>
<proteinExistence type="predicted"/>
<dbReference type="PANTHER" id="PTHR14237">
    <property type="entry name" value="MOLYBDOPTERIN COFACTOR SULFURASE MOSC"/>
    <property type="match status" value="1"/>
</dbReference>
<dbReference type="GO" id="GO:0005743">
    <property type="term" value="C:mitochondrial inner membrane"/>
    <property type="evidence" value="ECO:0007669"/>
    <property type="project" value="TreeGrafter"/>
</dbReference>
<dbReference type="Proteomes" id="UP001295444">
    <property type="component" value="Chromosome 05"/>
</dbReference>
<evidence type="ECO:0000313" key="4">
    <source>
        <dbReference type="Proteomes" id="UP001295444"/>
    </source>
</evidence>
<dbReference type="GO" id="GO:0030151">
    <property type="term" value="F:molybdenum ion binding"/>
    <property type="evidence" value="ECO:0007669"/>
    <property type="project" value="InterPro"/>
</dbReference>
<dbReference type="PANTHER" id="PTHR14237:SF93">
    <property type="entry name" value="MITOCHONDRIAL AMIDOXIME-REDUCING COMPONENT 1"/>
    <property type="match status" value="1"/>
</dbReference>
<keyword evidence="1" id="KW-0472">Membrane</keyword>
<keyword evidence="1" id="KW-0812">Transmembrane</keyword>
<keyword evidence="4" id="KW-1185">Reference proteome</keyword>
<dbReference type="InterPro" id="IPR011037">
    <property type="entry name" value="Pyrv_Knase-like_insert_dom_sf"/>
</dbReference>
<dbReference type="GO" id="GO:0042126">
    <property type="term" value="P:nitrate metabolic process"/>
    <property type="evidence" value="ECO:0007669"/>
    <property type="project" value="TreeGrafter"/>
</dbReference>
<feature type="domain" description="MOSC" evidence="2">
    <location>
        <begin position="184"/>
        <end position="342"/>
    </location>
</feature>
<dbReference type="GO" id="GO:0043546">
    <property type="term" value="F:molybdopterin cofactor binding"/>
    <property type="evidence" value="ECO:0007669"/>
    <property type="project" value="TreeGrafter"/>
</dbReference>
<feature type="transmembrane region" description="Helical" evidence="1">
    <location>
        <begin position="28"/>
        <end position="47"/>
    </location>
</feature>
<dbReference type="Pfam" id="PF03473">
    <property type="entry name" value="MOSC"/>
    <property type="match status" value="1"/>
</dbReference>
<evidence type="ECO:0000313" key="3">
    <source>
        <dbReference type="EMBL" id="CAH2296866.1"/>
    </source>
</evidence>
<dbReference type="InterPro" id="IPR005302">
    <property type="entry name" value="MoCF_Sase_C"/>
</dbReference>
<dbReference type="Pfam" id="PF03476">
    <property type="entry name" value="MOSC_N"/>
    <property type="match status" value="1"/>
</dbReference>
<reference evidence="3" key="1">
    <citation type="submission" date="2022-03" db="EMBL/GenBank/DDBJ databases">
        <authorList>
            <person name="Alioto T."/>
            <person name="Alioto T."/>
            <person name="Gomez Garrido J."/>
        </authorList>
    </citation>
    <scope>NUCLEOTIDE SEQUENCE</scope>
</reference>
<keyword evidence="1" id="KW-1133">Transmembrane helix</keyword>
<gene>
    <name evidence="3" type="ORF">PECUL_23A005446</name>
</gene>
<protein>
    <submittedName>
        <fullName evidence="3">Mitochondrial amidoxime-reducing component 1-like</fullName>
    </submittedName>
</protein>
<evidence type="ECO:0000259" key="2">
    <source>
        <dbReference type="PROSITE" id="PS51340"/>
    </source>
</evidence>
<dbReference type="SUPFAM" id="SSF141673">
    <property type="entry name" value="MOSC N-terminal domain-like"/>
    <property type="match status" value="1"/>
</dbReference>
<dbReference type="AlphaFoldDB" id="A0AAD1SEL0"/>
<accession>A0AAD1SEL0</accession>
<dbReference type="GO" id="GO:0008940">
    <property type="term" value="F:nitrate reductase activity"/>
    <property type="evidence" value="ECO:0007669"/>
    <property type="project" value="TreeGrafter"/>
</dbReference>